<keyword evidence="4" id="KW-1185">Reference proteome</keyword>
<reference evidence="3 4" key="1">
    <citation type="journal article" date="2021" name="Nat. Plants">
        <title>The Taxus genome provides insights into paclitaxel biosynthesis.</title>
        <authorList>
            <person name="Xiong X."/>
            <person name="Gou J."/>
            <person name="Liao Q."/>
            <person name="Li Y."/>
            <person name="Zhou Q."/>
            <person name="Bi G."/>
            <person name="Li C."/>
            <person name="Du R."/>
            <person name="Wang X."/>
            <person name="Sun T."/>
            <person name="Guo L."/>
            <person name="Liang H."/>
            <person name="Lu P."/>
            <person name="Wu Y."/>
            <person name="Zhang Z."/>
            <person name="Ro D.K."/>
            <person name="Shang Y."/>
            <person name="Huang S."/>
            <person name="Yan J."/>
        </authorList>
    </citation>
    <scope>NUCLEOTIDE SEQUENCE [LARGE SCALE GENOMIC DNA]</scope>
    <source>
        <strain evidence="3">Ta-2019</strain>
    </source>
</reference>
<dbReference type="GO" id="GO:0005783">
    <property type="term" value="C:endoplasmic reticulum"/>
    <property type="evidence" value="ECO:0007669"/>
    <property type="project" value="TreeGrafter"/>
</dbReference>
<evidence type="ECO:0000313" key="4">
    <source>
        <dbReference type="Proteomes" id="UP000824469"/>
    </source>
</evidence>
<dbReference type="InterPro" id="IPR036424">
    <property type="entry name" value="UPP_synth-like_sf"/>
</dbReference>
<sequence length="206" mass="23746">MAASASIQSFKNSYFQESVEYLADSIYKLFRRFFIRIILAGPIPQNIVIIMDGNHRHATNRKTMKLKGHESGYTSLMHTLRDCYDLGIKYVTIYAFSIDNYRHPKEEVETLMNLMHDKLEALIEKESRVNQYKIRVQILGDPSAFFRSSPTTIDQDFWIDEAQKISFVEDLFFFAVCYSNSVAQVLLQKPHQGCSGISEILPISEA</sequence>
<accession>A0AA38KIS9</accession>
<dbReference type="AlphaFoldDB" id="A0AA38KIS9"/>
<dbReference type="GO" id="GO:0045547">
    <property type="term" value="F:ditrans,polycis-polyprenyl diphosphate synthase [(2E,6E)-farnesyl diphosphate specific] activity"/>
    <property type="evidence" value="ECO:0007669"/>
    <property type="project" value="TreeGrafter"/>
</dbReference>
<comment type="caution">
    <text evidence="3">The sequence shown here is derived from an EMBL/GenBank/DDBJ whole genome shotgun (WGS) entry which is preliminary data.</text>
</comment>
<proteinExistence type="inferred from homology"/>
<comment type="similarity">
    <text evidence="1">Belongs to the UPP synthase family.</text>
</comment>
<dbReference type="GO" id="GO:0016094">
    <property type="term" value="P:polyprenol biosynthetic process"/>
    <property type="evidence" value="ECO:0007669"/>
    <property type="project" value="TreeGrafter"/>
</dbReference>
<dbReference type="EMBL" id="JAHRHJ020000008">
    <property type="protein sequence ID" value="KAH9307128.1"/>
    <property type="molecule type" value="Genomic_DNA"/>
</dbReference>
<dbReference type="Proteomes" id="UP000824469">
    <property type="component" value="Unassembled WGS sequence"/>
</dbReference>
<evidence type="ECO:0000256" key="2">
    <source>
        <dbReference type="ARBA" id="ARBA00022679"/>
    </source>
</evidence>
<dbReference type="InterPro" id="IPR001441">
    <property type="entry name" value="UPP_synth-like"/>
</dbReference>
<dbReference type="SUPFAM" id="SSF64005">
    <property type="entry name" value="Undecaprenyl diphosphate synthase"/>
    <property type="match status" value="1"/>
</dbReference>
<gene>
    <name evidence="3" type="ORF">KI387_043800</name>
</gene>
<keyword evidence="2" id="KW-0808">Transferase</keyword>
<protein>
    <recommendedName>
        <fullName evidence="5">Alkyl transferase</fullName>
    </recommendedName>
</protein>
<dbReference type="Pfam" id="PF01255">
    <property type="entry name" value="Prenyltransf"/>
    <property type="match status" value="1"/>
</dbReference>
<organism evidence="3 4">
    <name type="scientific">Taxus chinensis</name>
    <name type="common">Chinese yew</name>
    <name type="synonym">Taxus wallichiana var. chinensis</name>
    <dbReference type="NCBI Taxonomy" id="29808"/>
    <lineage>
        <taxon>Eukaryota</taxon>
        <taxon>Viridiplantae</taxon>
        <taxon>Streptophyta</taxon>
        <taxon>Embryophyta</taxon>
        <taxon>Tracheophyta</taxon>
        <taxon>Spermatophyta</taxon>
        <taxon>Pinopsida</taxon>
        <taxon>Pinidae</taxon>
        <taxon>Conifers II</taxon>
        <taxon>Cupressales</taxon>
        <taxon>Taxaceae</taxon>
        <taxon>Taxus</taxon>
    </lineage>
</organism>
<name>A0AA38KIS9_TAXCH</name>
<dbReference type="PANTHER" id="PTHR10291">
    <property type="entry name" value="DEHYDRODOLICHYL DIPHOSPHATE SYNTHASE FAMILY MEMBER"/>
    <property type="match status" value="1"/>
</dbReference>
<evidence type="ECO:0000313" key="3">
    <source>
        <dbReference type="EMBL" id="KAH9307128.1"/>
    </source>
</evidence>
<dbReference type="Gene3D" id="3.40.1180.10">
    <property type="entry name" value="Decaprenyl diphosphate synthase-like"/>
    <property type="match status" value="1"/>
</dbReference>
<evidence type="ECO:0000256" key="1">
    <source>
        <dbReference type="ARBA" id="ARBA00005432"/>
    </source>
</evidence>
<dbReference type="PANTHER" id="PTHR10291:SF43">
    <property type="entry name" value="DEHYDRODOLICHYL DIPHOSPHATE SYNTHASE COMPLEX SUBUNIT DHDDS"/>
    <property type="match status" value="1"/>
</dbReference>
<evidence type="ECO:0008006" key="5">
    <source>
        <dbReference type="Google" id="ProtNLM"/>
    </source>
</evidence>